<dbReference type="AlphaFoldDB" id="A0A151X3F4"/>
<evidence type="ECO:0000313" key="1">
    <source>
        <dbReference type="EMBL" id="KYQ54921.1"/>
    </source>
</evidence>
<dbReference type="Proteomes" id="UP000075809">
    <property type="component" value="Unassembled WGS sequence"/>
</dbReference>
<organism evidence="1 2">
    <name type="scientific">Mycetomoellerius zeteki</name>
    <dbReference type="NCBI Taxonomy" id="64791"/>
    <lineage>
        <taxon>Eukaryota</taxon>
        <taxon>Metazoa</taxon>
        <taxon>Ecdysozoa</taxon>
        <taxon>Arthropoda</taxon>
        <taxon>Hexapoda</taxon>
        <taxon>Insecta</taxon>
        <taxon>Pterygota</taxon>
        <taxon>Neoptera</taxon>
        <taxon>Endopterygota</taxon>
        <taxon>Hymenoptera</taxon>
        <taxon>Apocrita</taxon>
        <taxon>Aculeata</taxon>
        <taxon>Formicoidea</taxon>
        <taxon>Formicidae</taxon>
        <taxon>Myrmicinae</taxon>
        <taxon>Mycetomoellerius</taxon>
    </lineage>
</organism>
<sequence>MTFLSANPRRFETNNAFECAVLLRRDVKCVADSFAISDRRLAIRRSRIVRTGSIVRFDWRRTDERNERIGFLCVSDVGPRNAGATKHPFRIRSANFTRGLEEGGRLLTLLAFRAGPTRPSEWGLVGGTSTSEINHRRDTIKDRQPWANFRRYKKGSKGPEVIEER</sequence>
<dbReference type="EMBL" id="KQ982562">
    <property type="protein sequence ID" value="KYQ54921.1"/>
    <property type="molecule type" value="Genomic_DNA"/>
</dbReference>
<gene>
    <name evidence="1" type="ORF">ALC60_06262</name>
</gene>
<keyword evidence="2" id="KW-1185">Reference proteome</keyword>
<protein>
    <submittedName>
        <fullName evidence="1">Uncharacterized protein</fullName>
    </submittedName>
</protein>
<reference evidence="1 2" key="1">
    <citation type="submission" date="2015-09" db="EMBL/GenBank/DDBJ databases">
        <title>Trachymyrmex zeteki WGS genome.</title>
        <authorList>
            <person name="Nygaard S."/>
            <person name="Hu H."/>
            <person name="Boomsma J."/>
            <person name="Zhang G."/>
        </authorList>
    </citation>
    <scope>NUCLEOTIDE SEQUENCE [LARGE SCALE GENOMIC DNA]</scope>
    <source>
        <strain evidence="1">Tzet28-1</strain>
        <tissue evidence="1">Whole body</tissue>
    </source>
</reference>
<evidence type="ECO:0000313" key="2">
    <source>
        <dbReference type="Proteomes" id="UP000075809"/>
    </source>
</evidence>
<accession>A0A151X3F4</accession>
<name>A0A151X3F4_9HYME</name>
<proteinExistence type="predicted"/>